<proteinExistence type="predicted"/>
<dbReference type="SUPFAM" id="SSF47413">
    <property type="entry name" value="lambda repressor-like DNA-binding domains"/>
    <property type="match status" value="1"/>
</dbReference>
<dbReference type="InterPro" id="IPR010982">
    <property type="entry name" value="Lambda_DNA-bd_dom_sf"/>
</dbReference>
<dbReference type="GO" id="GO:0006355">
    <property type="term" value="P:regulation of DNA-templated transcription"/>
    <property type="evidence" value="ECO:0007669"/>
    <property type="project" value="InterPro"/>
</dbReference>
<comment type="caution">
    <text evidence="1">The sequence shown here is derived from an EMBL/GenBank/DDBJ whole genome shotgun (WGS) entry which is preliminary data.</text>
</comment>
<dbReference type="PANTHER" id="PTHR40455:SF1">
    <property type="entry name" value="ANTITOXIN HIGA"/>
    <property type="match status" value="1"/>
</dbReference>
<dbReference type="Proteomes" id="UP000264310">
    <property type="component" value="Unassembled WGS sequence"/>
</dbReference>
<accession>A0A371WY02</accession>
<dbReference type="OrthoDB" id="9796786at2"/>
<gene>
    <name evidence="1" type="ORF">DYI37_19060</name>
</gene>
<dbReference type="InterPro" id="IPR039060">
    <property type="entry name" value="Antitox_HigA"/>
</dbReference>
<evidence type="ECO:0000313" key="2">
    <source>
        <dbReference type="Proteomes" id="UP000264310"/>
    </source>
</evidence>
<dbReference type="PANTHER" id="PTHR40455">
    <property type="entry name" value="ANTITOXIN HIGA"/>
    <property type="match status" value="1"/>
</dbReference>
<dbReference type="EMBL" id="QURL01000013">
    <property type="protein sequence ID" value="RFC61851.1"/>
    <property type="molecule type" value="Genomic_DNA"/>
</dbReference>
<reference evidence="1 2" key="1">
    <citation type="submission" date="2018-08" db="EMBL/GenBank/DDBJ databases">
        <title>Fulvimarina sp. 85, whole genome shotgun sequence.</title>
        <authorList>
            <person name="Tuo L."/>
        </authorList>
    </citation>
    <scope>NUCLEOTIDE SEQUENCE [LARGE SCALE GENOMIC DNA]</scope>
    <source>
        <strain evidence="1 2">85</strain>
    </source>
</reference>
<sequence length="142" mass="16040">MDIRPIRTEADYDWALAEVEQYFVHEPEPGTDEADRFDVLSSLIEAYEAKAWPIEAPDAVDAVKAVMADRHISREKLAPVFGSKSRLSEFLNRRRGLTMAVANRLHDELQIPASVLIRPYTMAPRATSRKKQEKAWSGETGA</sequence>
<dbReference type="GO" id="GO:0001046">
    <property type="term" value="F:core promoter sequence-specific DNA binding"/>
    <property type="evidence" value="ECO:0007669"/>
    <property type="project" value="TreeGrafter"/>
</dbReference>
<keyword evidence="2" id="KW-1185">Reference proteome</keyword>
<name>A0A371WY02_9HYPH</name>
<organism evidence="1 2">
    <name type="scientific">Fulvimarina endophytica</name>
    <dbReference type="NCBI Taxonomy" id="2293836"/>
    <lineage>
        <taxon>Bacteria</taxon>
        <taxon>Pseudomonadati</taxon>
        <taxon>Pseudomonadota</taxon>
        <taxon>Alphaproteobacteria</taxon>
        <taxon>Hyphomicrobiales</taxon>
        <taxon>Aurantimonadaceae</taxon>
        <taxon>Fulvimarina</taxon>
    </lineage>
</organism>
<evidence type="ECO:0000313" key="1">
    <source>
        <dbReference type="EMBL" id="RFC61851.1"/>
    </source>
</evidence>
<dbReference type="AlphaFoldDB" id="A0A371WY02"/>
<protein>
    <submittedName>
        <fullName evidence="1">XRE family transcriptional regulator</fullName>
    </submittedName>
</protein>